<name>A0AA85JV06_TRIRE</name>
<dbReference type="InterPro" id="IPR003604">
    <property type="entry name" value="Matrin/U1-like-C_Znf_C2H2"/>
</dbReference>
<accession>A0AA85JV06</accession>
<dbReference type="AlphaFoldDB" id="A0AA85JV06"/>
<dbReference type="Gene3D" id="3.30.160.60">
    <property type="entry name" value="Classic Zinc Finger"/>
    <property type="match status" value="1"/>
</dbReference>
<dbReference type="GO" id="GO:0003676">
    <property type="term" value="F:nucleic acid binding"/>
    <property type="evidence" value="ECO:0007669"/>
    <property type="project" value="InterPro"/>
</dbReference>
<sequence>MLDVTESRMCPKCRMFFNTDDEFWRHNLNLDCDESISASAAASSMPGSIHSNNESRSNYQEKEDFEMNPTSSKHQSGIHLPAEAFEKCTDSPDLRTASIFCDVCQVLLTSIKNKEEHENGKMHKKRIGLKMKCSCPSVQNSLPSSIHSSDESQSNSTASEAIDTQPQPTVRNRDEEIIRLLRHLCLTQTLSLLQKVKGDSHVTSSSDLYDRELKISANEWNIIEKFRIICREELRKILSEALQHASLQSRNVNT</sequence>
<evidence type="ECO:0000256" key="1">
    <source>
        <dbReference type="SAM" id="MobiDB-lite"/>
    </source>
</evidence>
<evidence type="ECO:0000313" key="3">
    <source>
        <dbReference type="Proteomes" id="UP000050795"/>
    </source>
</evidence>
<dbReference type="Pfam" id="PF12874">
    <property type="entry name" value="zf-met"/>
    <property type="match status" value="1"/>
</dbReference>
<feature type="region of interest" description="Disordered" evidence="1">
    <location>
        <begin position="140"/>
        <end position="169"/>
    </location>
</feature>
<dbReference type="SMART" id="SM00451">
    <property type="entry name" value="ZnF_U1"/>
    <property type="match status" value="1"/>
</dbReference>
<dbReference type="SUPFAM" id="SSF57667">
    <property type="entry name" value="beta-beta-alpha zinc fingers"/>
    <property type="match status" value="1"/>
</dbReference>
<organism evidence="3 4">
    <name type="scientific">Trichobilharzia regenti</name>
    <name type="common">Nasal bird schistosome</name>
    <dbReference type="NCBI Taxonomy" id="157069"/>
    <lineage>
        <taxon>Eukaryota</taxon>
        <taxon>Metazoa</taxon>
        <taxon>Spiralia</taxon>
        <taxon>Lophotrochozoa</taxon>
        <taxon>Platyhelminthes</taxon>
        <taxon>Trematoda</taxon>
        <taxon>Digenea</taxon>
        <taxon>Strigeidida</taxon>
        <taxon>Schistosomatoidea</taxon>
        <taxon>Schistosomatidae</taxon>
        <taxon>Trichobilharzia</taxon>
    </lineage>
</organism>
<dbReference type="WBParaSite" id="TREG1_44140.1">
    <property type="protein sequence ID" value="TREG1_44140.1"/>
    <property type="gene ID" value="TREG1_44140"/>
</dbReference>
<dbReference type="InterPro" id="IPR036236">
    <property type="entry name" value="Znf_C2H2_sf"/>
</dbReference>
<evidence type="ECO:0000259" key="2">
    <source>
        <dbReference type="SMART" id="SM00451"/>
    </source>
</evidence>
<reference evidence="4" key="2">
    <citation type="submission" date="2023-11" db="UniProtKB">
        <authorList>
            <consortium name="WormBaseParasite"/>
        </authorList>
    </citation>
    <scope>IDENTIFICATION</scope>
</reference>
<dbReference type="GO" id="GO:0008270">
    <property type="term" value="F:zinc ion binding"/>
    <property type="evidence" value="ECO:0007669"/>
    <property type="project" value="InterPro"/>
</dbReference>
<dbReference type="InterPro" id="IPR013087">
    <property type="entry name" value="Znf_C2H2_type"/>
</dbReference>
<feature type="compositionally biased region" description="Polar residues" evidence="1">
    <location>
        <begin position="45"/>
        <end position="58"/>
    </location>
</feature>
<evidence type="ECO:0000313" key="4">
    <source>
        <dbReference type="WBParaSite" id="TREG1_44140.1"/>
    </source>
</evidence>
<dbReference type="Proteomes" id="UP000050795">
    <property type="component" value="Unassembled WGS sequence"/>
</dbReference>
<feature type="domain" description="U1-type" evidence="2">
    <location>
        <begin position="96"/>
        <end position="130"/>
    </location>
</feature>
<protein>
    <submittedName>
        <fullName evidence="4">U1-type domain-containing protein</fullName>
    </submittedName>
</protein>
<feature type="region of interest" description="Disordered" evidence="1">
    <location>
        <begin position="43"/>
        <end position="76"/>
    </location>
</feature>
<proteinExistence type="predicted"/>
<reference evidence="3" key="1">
    <citation type="submission" date="2022-06" db="EMBL/GenBank/DDBJ databases">
        <authorList>
            <person name="Berger JAMES D."/>
            <person name="Berger JAMES D."/>
        </authorList>
    </citation>
    <scope>NUCLEOTIDE SEQUENCE [LARGE SCALE GENOMIC DNA]</scope>
</reference>
<keyword evidence="3" id="KW-1185">Reference proteome</keyword>